<sequence length="343" mass="38948">MNMKEIAEKAGVSVATVSYVLNGTGNVSQKKREEIMQIVGEEGYVPNRIAKSLRTKKSNTIGIMVEDITAFQTPRIINGINEYAERHGYTVILNDMGLLKRVGKDFESISRYKEIIEKGFQIFERAQVDGIIYVALHDRDVSQLLKPVGVPFVLAYCYDTGKKNYYVTYDNKNITKKAVQHLIANNHTDIGLICGEESSKPAHQRYEGFREAMEENHLTINNDFIFPGDWEFESGRLAYERYKKLMSKPTAIFAMNDLMAVGFIDAALDDGVRIPEDVSIIGFDNQEVCRFTRPRLTTVDLPLEAMGDEAGRLLLSLIRKEKVKEKKVVLDCRFVEKKSVAKR</sequence>
<evidence type="ECO:0000256" key="2">
    <source>
        <dbReference type="ARBA" id="ARBA00023125"/>
    </source>
</evidence>
<dbReference type="SMART" id="SM00354">
    <property type="entry name" value="HTH_LACI"/>
    <property type="match status" value="1"/>
</dbReference>
<dbReference type="Proteomes" id="UP000184245">
    <property type="component" value="Unassembled WGS sequence"/>
</dbReference>
<dbReference type="CDD" id="cd06288">
    <property type="entry name" value="PBP1_sucrose_transcription_regulator"/>
    <property type="match status" value="1"/>
</dbReference>
<dbReference type="InterPro" id="IPR028082">
    <property type="entry name" value="Peripla_BP_I"/>
</dbReference>
<keyword evidence="3" id="KW-0804">Transcription</keyword>
<gene>
    <name evidence="5" type="ORF">SAMN02745158_01477</name>
</gene>
<dbReference type="InterPro" id="IPR046335">
    <property type="entry name" value="LacI/GalR-like_sensor"/>
</dbReference>
<dbReference type="GO" id="GO:0003700">
    <property type="term" value="F:DNA-binding transcription factor activity"/>
    <property type="evidence" value="ECO:0007669"/>
    <property type="project" value="TreeGrafter"/>
</dbReference>
<dbReference type="SUPFAM" id="SSF47413">
    <property type="entry name" value="lambda repressor-like DNA-binding domains"/>
    <property type="match status" value="1"/>
</dbReference>
<dbReference type="InterPro" id="IPR010982">
    <property type="entry name" value="Lambda_DNA-bd_dom_sf"/>
</dbReference>
<dbReference type="PROSITE" id="PS50932">
    <property type="entry name" value="HTH_LACI_2"/>
    <property type="match status" value="1"/>
</dbReference>
<evidence type="ECO:0000313" key="5">
    <source>
        <dbReference type="EMBL" id="SHE75839.1"/>
    </source>
</evidence>
<accession>A0A1M4W3Q7</accession>
<dbReference type="SUPFAM" id="SSF53822">
    <property type="entry name" value="Periplasmic binding protein-like I"/>
    <property type="match status" value="1"/>
</dbReference>
<reference evidence="5 6" key="1">
    <citation type="submission" date="2016-11" db="EMBL/GenBank/DDBJ databases">
        <authorList>
            <person name="Jaros S."/>
            <person name="Januszkiewicz K."/>
            <person name="Wedrychowicz H."/>
        </authorList>
    </citation>
    <scope>NUCLEOTIDE SEQUENCE [LARGE SCALE GENOMIC DNA]</scope>
    <source>
        <strain evidence="5 6">DSM 17459</strain>
    </source>
</reference>
<dbReference type="EMBL" id="FQVI01000005">
    <property type="protein sequence ID" value="SHE75839.1"/>
    <property type="molecule type" value="Genomic_DNA"/>
</dbReference>
<dbReference type="CDD" id="cd01392">
    <property type="entry name" value="HTH_LacI"/>
    <property type="match status" value="1"/>
</dbReference>
<dbReference type="Pfam" id="PF13377">
    <property type="entry name" value="Peripla_BP_3"/>
    <property type="match status" value="1"/>
</dbReference>
<dbReference type="InterPro" id="IPR000843">
    <property type="entry name" value="HTH_LacI"/>
</dbReference>
<keyword evidence="1" id="KW-0805">Transcription regulation</keyword>
<dbReference type="AlphaFoldDB" id="A0A1M4W3Q7"/>
<dbReference type="GO" id="GO:0000976">
    <property type="term" value="F:transcription cis-regulatory region binding"/>
    <property type="evidence" value="ECO:0007669"/>
    <property type="project" value="TreeGrafter"/>
</dbReference>
<dbReference type="RefSeq" id="WP_072850439.1">
    <property type="nucleotide sequence ID" value="NZ_FQVI01000005.1"/>
</dbReference>
<dbReference type="Pfam" id="PF00356">
    <property type="entry name" value="LacI"/>
    <property type="match status" value="1"/>
</dbReference>
<protein>
    <submittedName>
        <fullName evidence="5">Transcriptional regulator, LacI family</fullName>
    </submittedName>
</protein>
<dbReference type="PROSITE" id="PS00356">
    <property type="entry name" value="HTH_LACI_1"/>
    <property type="match status" value="1"/>
</dbReference>
<dbReference type="STRING" id="1122155.SAMN02745158_01477"/>
<keyword evidence="6" id="KW-1185">Reference proteome</keyword>
<organism evidence="5 6">
    <name type="scientific">Lactonifactor longoviformis DSM 17459</name>
    <dbReference type="NCBI Taxonomy" id="1122155"/>
    <lineage>
        <taxon>Bacteria</taxon>
        <taxon>Bacillati</taxon>
        <taxon>Bacillota</taxon>
        <taxon>Clostridia</taxon>
        <taxon>Eubacteriales</taxon>
        <taxon>Clostridiaceae</taxon>
        <taxon>Lactonifactor</taxon>
    </lineage>
</organism>
<dbReference type="PANTHER" id="PTHR30146">
    <property type="entry name" value="LACI-RELATED TRANSCRIPTIONAL REPRESSOR"/>
    <property type="match status" value="1"/>
</dbReference>
<evidence type="ECO:0000256" key="1">
    <source>
        <dbReference type="ARBA" id="ARBA00023015"/>
    </source>
</evidence>
<proteinExistence type="predicted"/>
<dbReference type="Gene3D" id="1.10.260.40">
    <property type="entry name" value="lambda repressor-like DNA-binding domains"/>
    <property type="match status" value="1"/>
</dbReference>
<evidence type="ECO:0000256" key="3">
    <source>
        <dbReference type="ARBA" id="ARBA00023163"/>
    </source>
</evidence>
<feature type="domain" description="HTH lacI-type" evidence="4">
    <location>
        <begin position="1"/>
        <end position="55"/>
    </location>
</feature>
<dbReference type="Gene3D" id="3.40.50.2300">
    <property type="match status" value="2"/>
</dbReference>
<name>A0A1M4W3Q7_9CLOT</name>
<evidence type="ECO:0000313" key="6">
    <source>
        <dbReference type="Proteomes" id="UP000184245"/>
    </source>
</evidence>
<dbReference type="OrthoDB" id="9784962at2"/>
<keyword evidence="2" id="KW-0238">DNA-binding</keyword>
<evidence type="ECO:0000259" key="4">
    <source>
        <dbReference type="PROSITE" id="PS50932"/>
    </source>
</evidence>
<dbReference type="PANTHER" id="PTHR30146:SF24">
    <property type="entry name" value="XYLOSE OPERON REGULATORY PROTEIN"/>
    <property type="match status" value="1"/>
</dbReference>